<evidence type="ECO:0000313" key="2">
    <source>
        <dbReference type="Proteomes" id="UP001279734"/>
    </source>
</evidence>
<sequence>MSGGSRPKIQVQFKQKNLDSCLRVQEKKFVWKSEEETTQRIRARRLQHEDERIQLHEELYLQKSKFVWRVEN</sequence>
<reference evidence="1" key="1">
    <citation type="submission" date="2023-05" db="EMBL/GenBank/DDBJ databases">
        <title>Nepenthes gracilis genome sequencing.</title>
        <authorList>
            <person name="Fukushima K."/>
        </authorList>
    </citation>
    <scope>NUCLEOTIDE SEQUENCE</scope>
    <source>
        <strain evidence="1">SING2019-196</strain>
    </source>
</reference>
<accession>A0AAD3XPR5</accession>
<dbReference type="EMBL" id="BSYO01000011">
    <property type="protein sequence ID" value="GMH12001.1"/>
    <property type="molecule type" value="Genomic_DNA"/>
</dbReference>
<name>A0AAD3XPR5_NEPGR</name>
<dbReference type="Proteomes" id="UP001279734">
    <property type="component" value="Unassembled WGS sequence"/>
</dbReference>
<evidence type="ECO:0000313" key="1">
    <source>
        <dbReference type="EMBL" id="GMH12001.1"/>
    </source>
</evidence>
<keyword evidence="2" id="KW-1185">Reference proteome</keyword>
<protein>
    <submittedName>
        <fullName evidence="1">Uncharacterized protein</fullName>
    </submittedName>
</protein>
<dbReference type="AlphaFoldDB" id="A0AAD3XPR5"/>
<proteinExistence type="predicted"/>
<organism evidence="1 2">
    <name type="scientific">Nepenthes gracilis</name>
    <name type="common">Slender pitcher plant</name>
    <dbReference type="NCBI Taxonomy" id="150966"/>
    <lineage>
        <taxon>Eukaryota</taxon>
        <taxon>Viridiplantae</taxon>
        <taxon>Streptophyta</taxon>
        <taxon>Embryophyta</taxon>
        <taxon>Tracheophyta</taxon>
        <taxon>Spermatophyta</taxon>
        <taxon>Magnoliopsida</taxon>
        <taxon>eudicotyledons</taxon>
        <taxon>Gunneridae</taxon>
        <taxon>Pentapetalae</taxon>
        <taxon>Caryophyllales</taxon>
        <taxon>Nepenthaceae</taxon>
        <taxon>Nepenthes</taxon>
    </lineage>
</organism>
<gene>
    <name evidence="1" type="ORF">Nepgr_013842</name>
</gene>
<comment type="caution">
    <text evidence="1">The sequence shown here is derived from an EMBL/GenBank/DDBJ whole genome shotgun (WGS) entry which is preliminary data.</text>
</comment>